<dbReference type="PROSITE" id="PS00198">
    <property type="entry name" value="4FE4S_FER_1"/>
    <property type="match status" value="1"/>
</dbReference>
<name>A0A9X2F8C1_9BACT</name>
<evidence type="ECO:0000259" key="6">
    <source>
        <dbReference type="PROSITE" id="PS51379"/>
    </source>
</evidence>
<dbReference type="AlphaFoldDB" id="A0A9X2F8C1"/>
<protein>
    <submittedName>
        <fullName evidence="7">4Fe-4S binding protein</fullName>
    </submittedName>
</protein>
<dbReference type="InterPro" id="IPR017896">
    <property type="entry name" value="4Fe4S_Fe-S-bd"/>
</dbReference>
<dbReference type="Pfam" id="PF12838">
    <property type="entry name" value="Fer4_7"/>
    <property type="match status" value="1"/>
</dbReference>
<organism evidence="7 8">
    <name type="scientific">Aeoliella straminimaris</name>
    <dbReference type="NCBI Taxonomy" id="2954799"/>
    <lineage>
        <taxon>Bacteria</taxon>
        <taxon>Pseudomonadati</taxon>
        <taxon>Planctomycetota</taxon>
        <taxon>Planctomycetia</taxon>
        <taxon>Pirellulales</taxon>
        <taxon>Lacipirellulaceae</taxon>
        <taxon>Aeoliella</taxon>
    </lineage>
</organism>
<reference evidence="7" key="1">
    <citation type="submission" date="2022-06" db="EMBL/GenBank/DDBJ databases">
        <title>Aeoliella straminimaris, a novel planctomycete from sediments.</title>
        <authorList>
            <person name="Vitorino I.R."/>
            <person name="Lage O.M."/>
        </authorList>
    </citation>
    <scope>NUCLEOTIDE SEQUENCE</scope>
    <source>
        <strain evidence="7">ICT_H6.2</strain>
    </source>
</reference>
<comment type="caution">
    <text evidence="7">The sequence shown here is derived from an EMBL/GenBank/DDBJ whole genome shotgun (WGS) entry which is preliminary data.</text>
</comment>
<dbReference type="RefSeq" id="WP_252852315.1">
    <property type="nucleotide sequence ID" value="NZ_JAMXLR010000036.1"/>
</dbReference>
<evidence type="ECO:0000256" key="1">
    <source>
        <dbReference type="ARBA" id="ARBA00022485"/>
    </source>
</evidence>
<evidence type="ECO:0000313" key="8">
    <source>
        <dbReference type="Proteomes" id="UP001155241"/>
    </source>
</evidence>
<accession>A0A9X2F8C1</accession>
<dbReference type="PANTHER" id="PTHR10849">
    <property type="entry name" value="NADH DEHYDROGENASE UBIQUINONE IRON-SULFUR PROTEIN 8, MITOCHONDRIAL"/>
    <property type="match status" value="1"/>
</dbReference>
<dbReference type="Gene3D" id="3.30.70.3270">
    <property type="match status" value="1"/>
</dbReference>
<dbReference type="EMBL" id="JAMXLR010000036">
    <property type="protein sequence ID" value="MCO6044210.1"/>
    <property type="molecule type" value="Genomic_DNA"/>
</dbReference>
<dbReference type="SUPFAM" id="SSF54862">
    <property type="entry name" value="4Fe-4S ferredoxins"/>
    <property type="match status" value="1"/>
</dbReference>
<sequence length="184" mass="20605">MVARVKKFWPWLGNIVEAVTTVAHGMWVTASVWLRTYRPERKAFTELFEYPELPVPVAARYRGFHRFDLTTCIACDQCAKACPVDCIYIGKQRVEGGKGFKVTGFTIDYSKCMFCALCVEPCPVDCIFMGATHDLSCYTRDGCLVDFSRLPLDVAWGRATLNPTAVYQSKQVTHPVHGGPNQPA</sequence>
<keyword evidence="4" id="KW-0408">Iron</keyword>
<dbReference type="GO" id="GO:0046872">
    <property type="term" value="F:metal ion binding"/>
    <property type="evidence" value="ECO:0007669"/>
    <property type="project" value="UniProtKB-KW"/>
</dbReference>
<dbReference type="GO" id="GO:0051539">
    <property type="term" value="F:4 iron, 4 sulfur cluster binding"/>
    <property type="evidence" value="ECO:0007669"/>
    <property type="project" value="UniProtKB-KW"/>
</dbReference>
<dbReference type="InterPro" id="IPR017900">
    <property type="entry name" value="4Fe4S_Fe_S_CS"/>
</dbReference>
<evidence type="ECO:0000256" key="3">
    <source>
        <dbReference type="ARBA" id="ARBA00022737"/>
    </source>
</evidence>
<proteinExistence type="predicted"/>
<evidence type="ECO:0000256" key="2">
    <source>
        <dbReference type="ARBA" id="ARBA00022723"/>
    </source>
</evidence>
<keyword evidence="2" id="KW-0479">Metal-binding</keyword>
<keyword evidence="5" id="KW-0411">Iron-sulfur</keyword>
<keyword evidence="1" id="KW-0004">4Fe-4S</keyword>
<evidence type="ECO:0000313" key="7">
    <source>
        <dbReference type="EMBL" id="MCO6044210.1"/>
    </source>
</evidence>
<dbReference type="GO" id="GO:0016020">
    <property type="term" value="C:membrane"/>
    <property type="evidence" value="ECO:0007669"/>
    <property type="project" value="InterPro"/>
</dbReference>
<gene>
    <name evidence="7" type="ORF">NG895_09850</name>
</gene>
<evidence type="ECO:0000256" key="5">
    <source>
        <dbReference type="ARBA" id="ARBA00023014"/>
    </source>
</evidence>
<dbReference type="InterPro" id="IPR010226">
    <property type="entry name" value="NADH_quinone_OxRdtase_chainI"/>
</dbReference>
<dbReference type="PROSITE" id="PS51379">
    <property type="entry name" value="4FE4S_FER_2"/>
    <property type="match status" value="2"/>
</dbReference>
<dbReference type="GO" id="GO:0016651">
    <property type="term" value="F:oxidoreductase activity, acting on NAD(P)H"/>
    <property type="evidence" value="ECO:0007669"/>
    <property type="project" value="InterPro"/>
</dbReference>
<feature type="domain" description="4Fe-4S ferredoxin-type" evidence="6">
    <location>
        <begin position="63"/>
        <end position="92"/>
    </location>
</feature>
<evidence type="ECO:0000256" key="4">
    <source>
        <dbReference type="ARBA" id="ARBA00023004"/>
    </source>
</evidence>
<keyword evidence="3" id="KW-0677">Repeat</keyword>
<feature type="domain" description="4Fe-4S ferredoxin-type" evidence="6">
    <location>
        <begin position="103"/>
        <end position="132"/>
    </location>
</feature>
<keyword evidence="8" id="KW-1185">Reference proteome</keyword>
<dbReference type="Proteomes" id="UP001155241">
    <property type="component" value="Unassembled WGS sequence"/>
</dbReference>